<dbReference type="PROSITE" id="PS50111">
    <property type="entry name" value="CHEMOTAXIS_TRANSDUC_2"/>
    <property type="match status" value="1"/>
</dbReference>
<dbReference type="SUPFAM" id="SSF58104">
    <property type="entry name" value="Methyl-accepting chemotaxis protein (MCP) signaling domain"/>
    <property type="match status" value="1"/>
</dbReference>
<dbReference type="PANTHER" id="PTHR32089">
    <property type="entry name" value="METHYL-ACCEPTING CHEMOTAXIS PROTEIN MCPB"/>
    <property type="match status" value="1"/>
</dbReference>
<evidence type="ECO:0000256" key="2">
    <source>
        <dbReference type="ARBA" id="ARBA00022475"/>
    </source>
</evidence>
<keyword evidence="4 6" id="KW-0807">Transducer</keyword>
<dbReference type="SMART" id="SM00283">
    <property type="entry name" value="MA"/>
    <property type="match status" value="1"/>
</dbReference>
<dbReference type="InterPro" id="IPR004090">
    <property type="entry name" value="Chemotax_Me-accpt_rcpt"/>
</dbReference>
<evidence type="ECO:0000256" key="6">
    <source>
        <dbReference type="PROSITE-ProRule" id="PRU00284"/>
    </source>
</evidence>
<name>A0A1C0YVA6_9BACL</name>
<evidence type="ECO:0000256" key="3">
    <source>
        <dbReference type="ARBA" id="ARBA00023136"/>
    </source>
</evidence>
<dbReference type="PRINTS" id="PR00260">
    <property type="entry name" value="CHEMTRNSDUCR"/>
</dbReference>
<dbReference type="Proteomes" id="UP000093482">
    <property type="component" value="Unassembled WGS sequence"/>
</dbReference>
<dbReference type="SMART" id="SM00304">
    <property type="entry name" value="HAMP"/>
    <property type="match status" value="1"/>
</dbReference>
<dbReference type="GO" id="GO:0005886">
    <property type="term" value="C:plasma membrane"/>
    <property type="evidence" value="ECO:0007669"/>
    <property type="project" value="UniProtKB-SubCell"/>
</dbReference>
<gene>
    <name evidence="10" type="ORF">A6K76_10045</name>
</gene>
<proteinExistence type="inferred from homology"/>
<dbReference type="PANTHER" id="PTHR32089:SF112">
    <property type="entry name" value="LYSOZYME-LIKE PROTEIN-RELATED"/>
    <property type="match status" value="1"/>
</dbReference>
<comment type="caution">
    <text evidence="10">The sequence shown here is derived from an EMBL/GenBank/DDBJ whole genome shotgun (WGS) entry which is preliminary data.</text>
</comment>
<keyword evidence="7" id="KW-1133">Transmembrane helix</keyword>
<feature type="transmembrane region" description="Helical" evidence="7">
    <location>
        <begin position="12"/>
        <end position="33"/>
    </location>
</feature>
<evidence type="ECO:0000313" key="11">
    <source>
        <dbReference type="Proteomes" id="UP000093482"/>
    </source>
</evidence>
<dbReference type="CDD" id="cd06225">
    <property type="entry name" value="HAMP"/>
    <property type="match status" value="1"/>
</dbReference>
<evidence type="ECO:0000256" key="1">
    <source>
        <dbReference type="ARBA" id="ARBA00004236"/>
    </source>
</evidence>
<organism evidence="10 11">
    <name type="scientific">Caryophanon latum</name>
    <dbReference type="NCBI Taxonomy" id="33977"/>
    <lineage>
        <taxon>Bacteria</taxon>
        <taxon>Bacillati</taxon>
        <taxon>Bacillota</taxon>
        <taxon>Bacilli</taxon>
        <taxon>Bacillales</taxon>
        <taxon>Caryophanaceae</taxon>
        <taxon>Caryophanon</taxon>
    </lineage>
</organism>
<comment type="similarity">
    <text evidence="5">Belongs to the methyl-accepting chemotaxis (MCP) protein family.</text>
</comment>
<dbReference type="GO" id="GO:0004888">
    <property type="term" value="F:transmembrane signaling receptor activity"/>
    <property type="evidence" value="ECO:0007669"/>
    <property type="project" value="InterPro"/>
</dbReference>
<feature type="domain" description="HAMP" evidence="9">
    <location>
        <begin position="213"/>
        <end position="265"/>
    </location>
</feature>
<evidence type="ECO:0000259" key="8">
    <source>
        <dbReference type="PROSITE" id="PS50111"/>
    </source>
</evidence>
<dbReference type="Gene3D" id="1.10.287.950">
    <property type="entry name" value="Methyl-accepting chemotaxis protein"/>
    <property type="match status" value="1"/>
</dbReference>
<feature type="domain" description="Methyl-accepting transducer" evidence="8">
    <location>
        <begin position="284"/>
        <end position="555"/>
    </location>
</feature>
<dbReference type="RefSeq" id="WP_066463761.1">
    <property type="nucleotide sequence ID" value="NZ_MATO01000031.1"/>
</dbReference>
<dbReference type="Pfam" id="PF00015">
    <property type="entry name" value="MCPsignal"/>
    <property type="match status" value="1"/>
</dbReference>
<reference evidence="10 11" key="1">
    <citation type="submission" date="2016-07" db="EMBL/GenBank/DDBJ databases">
        <title>Caryophanon latum genome sequencing.</title>
        <authorList>
            <person name="Verma A."/>
            <person name="Pal Y."/>
            <person name="Krishnamurthi S."/>
        </authorList>
    </citation>
    <scope>NUCLEOTIDE SEQUENCE [LARGE SCALE GENOMIC DNA]</scope>
    <source>
        <strain evidence="10 11">DSM 14151</strain>
    </source>
</reference>
<evidence type="ECO:0000256" key="7">
    <source>
        <dbReference type="SAM" id="Phobius"/>
    </source>
</evidence>
<evidence type="ECO:0008006" key="12">
    <source>
        <dbReference type="Google" id="ProtNLM"/>
    </source>
</evidence>
<dbReference type="InterPro" id="IPR024478">
    <property type="entry name" value="HlyB_4HB_MCP"/>
</dbReference>
<evidence type="ECO:0000256" key="4">
    <source>
        <dbReference type="ARBA" id="ARBA00023224"/>
    </source>
</evidence>
<dbReference type="EMBL" id="MATO01000031">
    <property type="protein sequence ID" value="OCS91076.1"/>
    <property type="molecule type" value="Genomic_DNA"/>
</dbReference>
<dbReference type="PROSITE" id="PS50885">
    <property type="entry name" value="HAMP"/>
    <property type="match status" value="1"/>
</dbReference>
<evidence type="ECO:0000313" key="10">
    <source>
        <dbReference type="EMBL" id="OCS91076.1"/>
    </source>
</evidence>
<accession>A0A1C0YVA6</accession>
<dbReference type="InterPro" id="IPR004089">
    <property type="entry name" value="MCPsignal_dom"/>
</dbReference>
<keyword evidence="3 7" id="KW-0472">Membrane</keyword>
<dbReference type="Pfam" id="PF00672">
    <property type="entry name" value="HAMP"/>
    <property type="match status" value="1"/>
</dbReference>
<evidence type="ECO:0000256" key="5">
    <source>
        <dbReference type="ARBA" id="ARBA00029447"/>
    </source>
</evidence>
<dbReference type="AlphaFoldDB" id="A0A1C0YVA6"/>
<dbReference type="GO" id="GO:0007165">
    <property type="term" value="P:signal transduction"/>
    <property type="evidence" value="ECO:0007669"/>
    <property type="project" value="UniProtKB-KW"/>
</dbReference>
<evidence type="ECO:0000259" key="9">
    <source>
        <dbReference type="PROSITE" id="PS50885"/>
    </source>
</evidence>
<keyword evidence="7" id="KW-0812">Transmembrane</keyword>
<sequence>MYIVKNMKVRNKILMLIAVSIIVAASIATLSFIQTNKMTSNIEAVYEEKFIPNDWLSNAIAVNLRINSIIIELMMTTDAMHKQELHSEINEGIDQVLSDLAMYGEMELTAAEQKGLADFYEAVDRLTANQEEVINLAVLGHNERAYELYRNVVKEPREDLIAALQELRAFKVDQTEAIVAESVAAGKTNNTNNVIINGVAIAILIFLGLFIARMVTVPLQQLREQLLFVEQGNFTVQGTYESKDEIGQLMMSFNKTFETLRDVVAKVKVSSEHVDNTSQELMANVEHSTTAADHVVASIQEIAAGSEQTRDRLAQNAIVIDRVATGFSTIRHNITEVERLVATALNEAREGSSIVDENVEQMQSIKQSIQRSNNVIQTLSNQVGEVDEILKVIDGISQQTNLLALNAAIEAARAGEHGKGFAVVADEVRKLAEQSIGATKSVASILSNIKEDTAQSVSIMNVVLNEAESGLVATDNTSKKFDDILTNTSEVSPVLHVAKASIEEIVSDFDSFKGSADTILHVSLRNAQNSEMVSAASEQQAATLEDMTESSRVLANVATELNDVVKKFTI</sequence>
<dbReference type="GO" id="GO:0006935">
    <property type="term" value="P:chemotaxis"/>
    <property type="evidence" value="ECO:0007669"/>
    <property type="project" value="InterPro"/>
</dbReference>
<dbReference type="InterPro" id="IPR003660">
    <property type="entry name" value="HAMP_dom"/>
</dbReference>
<dbReference type="Pfam" id="PF12729">
    <property type="entry name" value="4HB_MCP_1"/>
    <property type="match status" value="1"/>
</dbReference>
<keyword evidence="2" id="KW-1003">Cell membrane</keyword>
<feature type="transmembrane region" description="Helical" evidence="7">
    <location>
        <begin position="194"/>
        <end position="215"/>
    </location>
</feature>
<protein>
    <recommendedName>
        <fullName evidence="12">Chemotaxis protein</fullName>
    </recommendedName>
</protein>
<comment type="subcellular location">
    <subcellularLocation>
        <location evidence="1">Cell membrane</location>
    </subcellularLocation>
</comment>
<dbReference type="Gene3D" id="6.10.340.10">
    <property type="match status" value="1"/>
</dbReference>
<keyword evidence="11" id="KW-1185">Reference proteome</keyword>